<feature type="domain" description="Peptidase C14 caspase" evidence="2">
    <location>
        <begin position="56"/>
        <end position="162"/>
    </location>
</feature>
<gene>
    <name evidence="3" type="ORF">C4D60_Mb02t18920</name>
</gene>
<comment type="similarity">
    <text evidence="1">Belongs to the peptidase C14B family.</text>
</comment>
<evidence type="ECO:0000256" key="1">
    <source>
        <dbReference type="ARBA" id="ARBA00009005"/>
    </source>
</evidence>
<accession>A0A4S8IE43</accession>
<dbReference type="GO" id="GO:0005737">
    <property type="term" value="C:cytoplasm"/>
    <property type="evidence" value="ECO:0007669"/>
    <property type="project" value="TreeGrafter"/>
</dbReference>
<evidence type="ECO:0000259" key="2">
    <source>
        <dbReference type="Pfam" id="PF00656"/>
    </source>
</evidence>
<dbReference type="Gene3D" id="3.40.50.12660">
    <property type="match status" value="1"/>
</dbReference>
<dbReference type="GO" id="GO:0006508">
    <property type="term" value="P:proteolysis"/>
    <property type="evidence" value="ECO:0007669"/>
    <property type="project" value="InterPro"/>
</dbReference>
<proteinExistence type="inferred from homology"/>
<dbReference type="Pfam" id="PF00656">
    <property type="entry name" value="Peptidase_C14"/>
    <property type="match status" value="1"/>
</dbReference>
<protein>
    <recommendedName>
        <fullName evidence="2">Peptidase C14 caspase domain-containing protein</fullName>
    </recommendedName>
</protein>
<organism evidence="3 4">
    <name type="scientific">Musa balbisiana</name>
    <name type="common">Banana</name>
    <dbReference type="NCBI Taxonomy" id="52838"/>
    <lineage>
        <taxon>Eukaryota</taxon>
        <taxon>Viridiplantae</taxon>
        <taxon>Streptophyta</taxon>
        <taxon>Embryophyta</taxon>
        <taxon>Tracheophyta</taxon>
        <taxon>Spermatophyta</taxon>
        <taxon>Magnoliopsida</taxon>
        <taxon>Liliopsida</taxon>
        <taxon>Zingiberales</taxon>
        <taxon>Musaceae</taxon>
        <taxon>Musa</taxon>
    </lineage>
</organism>
<dbReference type="InterPro" id="IPR050452">
    <property type="entry name" value="Metacaspase"/>
</dbReference>
<evidence type="ECO:0000313" key="4">
    <source>
        <dbReference type="Proteomes" id="UP000317650"/>
    </source>
</evidence>
<dbReference type="PANTHER" id="PTHR48104:SF30">
    <property type="entry name" value="METACASPASE-1"/>
    <property type="match status" value="1"/>
</dbReference>
<name>A0A4S8IE43_MUSBA</name>
<dbReference type="AlphaFoldDB" id="A0A4S8IE43"/>
<dbReference type="InterPro" id="IPR011600">
    <property type="entry name" value="Pept_C14_caspase"/>
</dbReference>
<dbReference type="PANTHER" id="PTHR48104">
    <property type="entry name" value="METACASPASE-4"/>
    <property type="match status" value="1"/>
</dbReference>
<dbReference type="Proteomes" id="UP000317650">
    <property type="component" value="Chromosome 2"/>
</dbReference>
<evidence type="ECO:0000313" key="3">
    <source>
        <dbReference type="EMBL" id="THU45532.1"/>
    </source>
</evidence>
<dbReference type="EMBL" id="PYDT01000011">
    <property type="protein sequence ID" value="THU45532.1"/>
    <property type="molecule type" value="Genomic_DNA"/>
</dbReference>
<keyword evidence="4" id="KW-1185">Reference proteome</keyword>
<comment type="caution">
    <text evidence="3">The sequence shown here is derived from an EMBL/GenBank/DDBJ whole genome shotgun (WGS) entry which is preliminary data.</text>
</comment>
<reference evidence="3 4" key="1">
    <citation type="journal article" date="2019" name="Nat. Plants">
        <title>Genome sequencing of Musa balbisiana reveals subgenome evolution and function divergence in polyploid bananas.</title>
        <authorList>
            <person name="Yao X."/>
        </authorList>
    </citation>
    <scope>NUCLEOTIDE SEQUENCE [LARGE SCALE GENOMIC DNA]</scope>
    <source>
        <strain evidence="4">cv. DH-PKW</strain>
        <tissue evidence="3">Leaves</tissue>
    </source>
</reference>
<dbReference type="STRING" id="52838.A0A4S8IE43"/>
<dbReference type="GO" id="GO:0004197">
    <property type="term" value="F:cysteine-type endopeptidase activity"/>
    <property type="evidence" value="ECO:0007669"/>
    <property type="project" value="InterPro"/>
</dbReference>
<sequence length="382" mass="43201">MILKDVALQIIDGFVHNRLSMVSGCLFLSSSITPHNLITTMVPRYYQENFHFTQEETDPYKIPTKHNIRMALYWLVQGCQPGDSLVFHYSGHGSQQRSYHSDEVDGYDETLCPLDFESQGMIVDDEINATIVRPLPHGVKLHAIIDACHSGTVLDLPFLCRMNRKWDDPLIDIIFIDVGAGNMYGKIIALDLVFGKVQVVVKPFPSVVATMTKPLLIPRCQRSSPSIAAATRITCRNMERIKGSVPSGSPDLWHSLSLSGSATTNIIIYYGYIIAGATTDCVGTIRCVHEALLSMMTWQYRIQAVSLLSYRSRWWIHRVLCQLLILQHLQYSTRIFTRESFLYCRLCPKNYNSATVCVLEKMLERSTVLASDRRLACSILSE</sequence>